<dbReference type="EMBL" id="CAKMRJ010000002">
    <property type="protein sequence ID" value="CAH1416681.1"/>
    <property type="molecule type" value="Genomic_DNA"/>
</dbReference>
<dbReference type="Pfam" id="PF02485">
    <property type="entry name" value="Branch"/>
    <property type="match status" value="1"/>
</dbReference>
<evidence type="ECO:0000256" key="4">
    <source>
        <dbReference type="ARBA" id="ARBA00023136"/>
    </source>
</evidence>
<evidence type="ECO:0000256" key="2">
    <source>
        <dbReference type="ARBA" id="ARBA00022676"/>
    </source>
</evidence>
<evidence type="ECO:0000313" key="7">
    <source>
        <dbReference type="Proteomes" id="UP001157418"/>
    </source>
</evidence>
<sequence>MVANRLHAATILLREGGNWDWFINLGASNYPLVTQDDLLLTFCSLSRDLNFIDHISNIGWKEFQRAKPFQFISLLDLDTDQWMTFVVFFEGCGSIIGIDCLKFLEIGKFNGIATTTSTIHALPSQLISIVCLLHSPLKYALYRNFNRDFSLGKILEPSLG</sequence>
<dbReference type="GO" id="GO:0016020">
    <property type="term" value="C:membrane"/>
    <property type="evidence" value="ECO:0007669"/>
    <property type="project" value="UniProtKB-SubCell"/>
</dbReference>
<dbReference type="PANTHER" id="PTHR45719:SF3">
    <property type="entry name" value="BETA-GLUCURONOSYLTRANSFERASE GLCAT14A"/>
    <property type="match status" value="1"/>
</dbReference>
<evidence type="ECO:0000256" key="1">
    <source>
        <dbReference type="ARBA" id="ARBA00004606"/>
    </source>
</evidence>
<keyword evidence="7" id="KW-1185">Reference proteome</keyword>
<dbReference type="InterPro" id="IPR003406">
    <property type="entry name" value="Glyco_trans_14"/>
</dbReference>
<protein>
    <submittedName>
        <fullName evidence="6">Uncharacterized protein</fullName>
    </submittedName>
</protein>
<keyword evidence="3" id="KW-0808">Transferase</keyword>
<comment type="subcellular location">
    <subcellularLocation>
        <location evidence="1">Membrane</location>
        <topology evidence="1">Single-pass type II membrane protein</topology>
    </subcellularLocation>
</comment>
<keyword evidence="2" id="KW-0328">Glycosyltransferase</keyword>
<evidence type="ECO:0000313" key="6">
    <source>
        <dbReference type="EMBL" id="CAH1416681.1"/>
    </source>
</evidence>
<dbReference type="GO" id="GO:0015020">
    <property type="term" value="F:glucuronosyltransferase activity"/>
    <property type="evidence" value="ECO:0007669"/>
    <property type="project" value="InterPro"/>
</dbReference>
<keyword evidence="5" id="KW-0325">Glycoprotein</keyword>
<evidence type="ECO:0000256" key="5">
    <source>
        <dbReference type="ARBA" id="ARBA00023180"/>
    </source>
</evidence>
<dbReference type="PANTHER" id="PTHR45719">
    <property type="entry name" value="GLYCOSYLTRANSFERASE"/>
    <property type="match status" value="1"/>
</dbReference>
<dbReference type="InterPro" id="IPR044610">
    <property type="entry name" value="GLCAT14A/B/C"/>
</dbReference>
<keyword evidence="4" id="KW-0472">Membrane</keyword>
<gene>
    <name evidence="6" type="ORF">LVIROSA_LOCUS4430</name>
</gene>
<proteinExistence type="predicted"/>
<evidence type="ECO:0000256" key="3">
    <source>
        <dbReference type="ARBA" id="ARBA00022679"/>
    </source>
</evidence>
<reference evidence="6 7" key="1">
    <citation type="submission" date="2022-01" db="EMBL/GenBank/DDBJ databases">
        <authorList>
            <person name="Xiong W."/>
            <person name="Schranz E."/>
        </authorList>
    </citation>
    <scope>NUCLEOTIDE SEQUENCE [LARGE SCALE GENOMIC DNA]</scope>
</reference>
<name>A0AAU9LTL1_9ASTR</name>
<dbReference type="AlphaFoldDB" id="A0AAU9LTL1"/>
<comment type="caution">
    <text evidence="6">The sequence shown here is derived from an EMBL/GenBank/DDBJ whole genome shotgun (WGS) entry which is preliminary data.</text>
</comment>
<accession>A0AAU9LTL1</accession>
<organism evidence="6 7">
    <name type="scientific">Lactuca virosa</name>
    <dbReference type="NCBI Taxonomy" id="75947"/>
    <lineage>
        <taxon>Eukaryota</taxon>
        <taxon>Viridiplantae</taxon>
        <taxon>Streptophyta</taxon>
        <taxon>Embryophyta</taxon>
        <taxon>Tracheophyta</taxon>
        <taxon>Spermatophyta</taxon>
        <taxon>Magnoliopsida</taxon>
        <taxon>eudicotyledons</taxon>
        <taxon>Gunneridae</taxon>
        <taxon>Pentapetalae</taxon>
        <taxon>asterids</taxon>
        <taxon>campanulids</taxon>
        <taxon>Asterales</taxon>
        <taxon>Asteraceae</taxon>
        <taxon>Cichorioideae</taxon>
        <taxon>Cichorieae</taxon>
        <taxon>Lactucinae</taxon>
        <taxon>Lactuca</taxon>
    </lineage>
</organism>
<dbReference type="Proteomes" id="UP001157418">
    <property type="component" value="Unassembled WGS sequence"/>
</dbReference>